<keyword evidence="1" id="KW-0808">Transferase</keyword>
<comment type="caution">
    <text evidence="1">The sequence shown here is derived from an EMBL/GenBank/DDBJ whole genome shotgun (WGS) entry which is preliminary data.</text>
</comment>
<dbReference type="RefSeq" id="WP_258365424.1">
    <property type="nucleotide sequence ID" value="NZ_JACHVZ010000001.1"/>
</dbReference>
<reference evidence="1 2" key="1">
    <citation type="submission" date="2020-08" db="EMBL/GenBank/DDBJ databases">
        <title>Genomic Encyclopedia of Type Strains, Phase IV (KMG-V): Genome sequencing to study the core and pangenomes of soil and plant-associated prokaryotes.</title>
        <authorList>
            <person name="Whitman W."/>
        </authorList>
    </citation>
    <scope>NUCLEOTIDE SEQUENCE [LARGE SCALE GENOMIC DNA]</scope>
    <source>
        <strain evidence="1 2">SRMrh-85</strain>
    </source>
</reference>
<gene>
    <name evidence="1" type="ORF">FHX59_000109</name>
</gene>
<organism evidence="1 2">
    <name type="scientific">Paraburkholderia silvatlantica</name>
    <dbReference type="NCBI Taxonomy" id="321895"/>
    <lineage>
        <taxon>Bacteria</taxon>
        <taxon>Pseudomonadati</taxon>
        <taxon>Pseudomonadota</taxon>
        <taxon>Betaproteobacteria</taxon>
        <taxon>Burkholderiales</taxon>
        <taxon>Burkholderiaceae</taxon>
        <taxon>Paraburkholderia</taxon>
    </lineage>
</organism>
<keyword evidence="2" id="KW-1185">Reference proteome</keyword>
<dbReference type="EC" id="2.7.1.100" evidence="1"/>
<dbReference type="GO" id="GO:0046522">
    <property type="term" value="F:S-methyl-5-thioribose kinase activity"/>
    <property type="evidence" value="ECO:0007669"/>
    <property type="project" value="UniProtKB-EC"/>
</dbReference>
<name>A0ABR6FE53_9BURK</name>
<dbReference type="Proteomes" id="UP000533533">
    <property type="component" value="Unassembled WGS sequence"/>
</dbReference>
<dbReference type="EMBL" id="JACHVZ010000001">
    <property type="protein sequence ID" value="MBB2925703.1"/>
    <property type="molecule type" value="Genomic_DNA"/>
</dbReference>
<accession>A0ABR6FE53</accession>
<proteinExistence type="predicted"/>
<evidence type="ECO:0000313" key="1">
    <source>
        <dbReference type="EMBL" id="MBB2925703.1"/>
    </source>
</evidence>
<keyword evidence="1" id="KW-0418">Kinase</keyword>
<protein>
    <submittedName>
        <fullName evidence="1">5-methylthioribose kinase</fullName>
        <ecNumber evidence="1">2.7.1.100</ecNumber>
    </submittedName>
</protein>
<sequence>MRARVEVRCLKLAEALLVRRRELASIEAVTALAAQVLTEPA</sequence>
<evidence type="ECO:0000313" key="2">
    <source>
        <dbReference type="Proteomes" id="UP000533533"/>
    </source>
</evidence>